<evidence type="ECO:0000313" key="4">
    <source>
        <dbReference type="EMBL" id="KAG2500139.1"/>
    </source>
</evidence>
<dbReference type="GO" id="GO:0046872">
    <property type="term" value="F:metal ion binding"/>
    <property type="evidence" value="ECO:0007669"/>
    <property type="project" value="InterPro"/>
</dbReference>
<evidence type="ECO:0000259" key="3">
    <source>
        <dbReference type="PROSITE" id="PS51416"/>
    </source>
</evidence>
<reference evidence="4" key="1">
    <citation type="journal article" date="2020" name="bioRxiv">
        <title>Comparative genomics of Chlamydomonas.</title>
        <authorList>
            <person name="Craig R.J."/>
            <person name="Hasan A.R."/>
            <person name="Ness R.W."/>
            <person name="Keightley P.D."/>
        </authorList>
    </citation>
    <scope>NUCLEOTIDE SEQUENCE</scope>
    <source>
        <strain evidence="4">CCAP 11/70</strain>
    </source>
</reference>
<dbReference type="InterPro" id="IPR037252">
    <property type="entry name" value="Mib_Herc2_sf"/>
</dbReference>
<dbReference type="AlphaFoldDB" id="A0A836C5R7"/>
<dbReference type="SUPFAM" id="SSF159034">
    <property type="entry name" value="Mib/herc2 domain-like"/>
    <property type="match status" value="1"/>
</dbReference>
<evidence type="ECO:0000313" key="5">
    <source>
        <dbReference type="Proteomes" id="UP000612055"/>
    </source>
</evidence>
<dbReference type="Proteomes" id="UP000612055">
    <property type="component" value="Unassembled WGS sequence"/>
</dbReference>
<feature type="compositionally biased region" description="Low complexity" evidence="2">
    <location>
        <begin position="43"/>
        <end position="57"/>
    </location>
</feature>
<dbReference type="PROSITE" id="PS51416">
    <property type="entry name" value="MIB_HERC2"/>
    <property type="match status" value="1"/>
</dbReference>
<dbReference type="GO" id="GO:0016567">
    <property type="term" value="P:protein ubiquitination"/>
    <property type="evidence" value="ECO:0007669"/>
    <property type="project" value="InterPro"/>
</dbReference>
<evidence type="ECO:0000256" key="2">
    <source>
        <dbReference type="SAM" id="MobiDB-lite"/>
    </source>
</evidence>
<keyword evidence="1" id="KW-0175">Coiled coil</keyword>
<dbReference type="Gene3D" id="2.30.30.40">
    <property type="entry name" value="SH3 Domains"/>
    <property type="match status" value="1"/>
</dbReference>
<accession>A0A836C5R7</accession>
<comment type="caution">
    <text evidence="4">The sequence shown here is derived from an EMBL/GenBank/DDBJ whole genome shotgun (WGS) entry which is preliminary data.</text>
</comment>
<sequence>MQACRRPGQPRGERRTAAFRGGAAPPGPGAAFAPPRSSRSLGPAEARWGSARAAAGAPEGGCGPAEPPSQPQQPGREEALRESASAAASPSSGATASSAVSAAATGKPNETPPPPSRPPSPPPPAPASREALVRVLREALEPALREQTAATAAAVEAALGPLVQELRAAVAEMSYRGSDAAPSGGGAAAAQPAAAEAAAVSEAAVAVEAPGADPQLQPRPAWPTAEVVAAAVRTLWEAGGELREDPYESGDPYDTLDDGGLYGRARRADAVMLPDVVRHRYGTPTYGEGAGGRLAGSDGGPGSGELHGPGGGGPHGPGGGAPLGLLQAEVLRLQLGAAERARGRLREEAEALRGQLAAAAAANAALRERAERVEAAAAASPVVGETKRGGTAPGRPVTAVMVRRDMRVVRGPDWNRGREDGGAGQLGRIVEAGLDQGEIRVGVKWTASGAKKDPGYYRVGGAGSGKCDLALAPEQDGGRARTPARRSRTPARGLPPPPPAAGLEPLQQGGGGGSLAAAPAAAVPSHETVQQCDGTVADAVVVDAEEEVSGAVAQREA</sequence>
<proteinExistence type="predicted"/>
<feature type="region of interest" description="Disordered" evidence="2">
    <location>
        <begin position="1"/>
        <end position="131"/>
    </location>
</feature>
<organism evidence="4 5">
    <name type="scientific">Edaphochlamys debaryana</name>
    <dbReference type="NCBI Taxonomy" id="47281"/>
    <lineage>
        <taxon>Eukaryota</taxon>
        <taxon>Viridiplantae</taxon>
        <taxon>Chlorophyta</taxon>
        <taxon>core chlorophytes</taxon>
        <taxon>Chlorophyceae</taxon>
        <taxon>CS clade</taxon>
        <taxon>Chlamydomonadales</taxon>
        <taxon>Chlamydomonadales incertae sedis</taxon>
        <taxon>Edaphochlamys</taxon>
    </lineage>
</organism>
<feature type="compositionally biased region" description="Low complexity" evidence="2">
    <location>
        <begin position="18"/>
        <end position="36"/>
    </location>
</feature>
<evidence type="ECO:0000256" key="1">
    <source>
        <dbReference type="SAM" id="Coils"/>
    </source>
</evidence>
<feature type="domain" description="MIB/HERC2" evidence="3">
    <location>
        <begin position="394"/>
        <end position="475"/>
    </location>
</feature>
<dbReference type="GO" id="GO:0004842">
    <property type="term" value="F:ubiquitin-protein transferase activity"/>
    <property type="evidence" value="ECO:0007669"/>
    <property type="project" value="InterPro"/>
</dbReference>
<feature type="compositionally biased region" description="Gly residues" evidence="2">
    <location>
        <begin position="288"/>
        <end position="321"/>
    </location>
</feature>
<feature type="compositionally biased region" description="Pro residues" evidence="2">
    <location>
        <begin position="110"/>
        <end position="126"/>
    </location>
</feature>
<dbReference type="EMBL" id="JAEHOE010000004">
    <property type="protein sequence ID" value="KAG2500139.1"/>
    <property type="molecule type" value="Genomic_DNA"/>
</dbReference>
<dbReference type="Pfam" id="PF06701">
    <property type="entry name" value="MIB_HERC2"/>
    <property type="match status" value="1"/>
</dbReference>
<name>A0A836C5R7_9CHLO</name>
<feature type="region of interest" description="Disordered" evidence="2">
    <location>
        <begin position="471"/>
        <end position="529"/>
    </location>
</feature>
<feature type="region of interest" description="Disordered" evidence="2">
    <location>
        <begin position="284"/>
        <end position="321"/>
    </location>
</feature>
<feature type="coiled-coil region" evidence="1">
    <location>
        <begin position="328"/>
        <end position="376"/>
    </location>
</feature>
<protein>
    <recommendedName>
        <fullName evidence="3">MIB/HERC2 domain-containing protein</fullName>
    </recommendedName>
</protein>
<gene>
    <name evidence="4" type="ORF">HYH03_001721</name>
</gene>
<keyword evidence="5" id="KW-1185">Reference proteome</keyword>
<dbReference type="InterPro" id="IPR010606">
    <property type="entry name" value="Mib_Herc2"/>
</dbReference>
<feature type="compositionally biased region" description="Low complexity" evidence="2">
    <location>
        <begin position="83"/>
        <end position="104"/>
    </location>
</feature>